<dbReference type="SUPFAM" id="SSF53474">
    <property type="entry name" value="alpha/beta-Hydrolases"/>
    <property type="match status" value="1"/>
</dbReference>
<dbReference type="Gene3D" id="3.40.50.1820">
    <property type="entry name" value="alpha/beta hydrolase"/>
    <property type="match status" value="1"/>
</dbReference>
<accession>A0A644WTK2</accession>
<dbReference type="PANTHER" id="PTHR48081">
    <property type="entry name" value="AB HYDROLASE SUPERFAMILY PROTEIN C4A8.06C"/>
    <property type="match status" value="1"/>
</dbReference>
<protein>
    <submittedName>
        <fullName evidence="4">Acetyl esterase</fullName>
        <ecNumber evidence="4">3.1.1.-</ecNumber>
    </submittedName>
</protein>
<evidence type="ECO:0000256" key="2">
    <source>
        <dbReference type="SAM" id="Phobius"/>
    </source>
</evidence>
<evidence type="ECO:0000313" key="4">
    <source>
        <dbReference type="EMBL" id="MPM07256.1"/>
    </source>
</evidence>
<dbReference type="InterPro" id="IPR050300">
    <property type="entry name" value="GDXG_lipolytic_enzyme"/>
</dbReference>
<keyword evidence="2" id="KW-0812">Transmembrane</keyword>
<dbReference type="AlphaFoldDB" id="A0A644WTK2"/>
<feature type="transmembrane region" description="Helical" evidence="2">
    <location>
        <begin position="7"/>
        <end position="26"/>
    </location>
</feature>
<keyword evidence="2" id="KW-0472">Membrane</keyword>
<sequence length="326" mass="37103">MRKFFKILGMILIAIVLLAGIFIYSIRDRISLYTNILKKYSEFVEDGESLTQDTSLKAIDYIDYNNVEYKNTNGVPLNLDIYSPKKDVKGGSPVILYVHGGSWVYGGKEIPQAISPLLDSFREEGFTIISTSYELMRNEENFSKQISDVKDTIRWIYKNKDKFDFNTDRIGVIGASSGAHLALMAAYSDNNEFIDSPELKDYPCDIKYIIDFFGPTDLSTLDINNVQWDLEQIINSVGENKDEILNKYSPINYVDKEEPTTLIVHSKQDKIVPYENAELLYNKLKSNGNKSELITLEGTSHDFSQIDIDELVGVGIKMLEFIAKNM</sequence>
<dbReference type="GO" id="GO:0016787">
    <property type="term" value="F:hydrolase activity"/>
    <property type="evidence" value="ECO:0007669"/>
    <property type="project" value="UniProtKB-KW"/>
</dbReference>
<feature type="domain" description="BD-FAE-like" evidence="3">
    <location>
        <begin position="79"/>
        <end position="284"/>
    </location>
</feature>
<dbReference type="EMBL" id="VSSQ01001315">
    <property type="protein sequence ID" value="MPM07256.1"/>
    <property type="molecule type" value="Genomic_DNA"/>
</dbReference>
<dbReference type="EC" id="3.1.1.-" evidence="4"/>
<evidence type="ECO:0000256" key="1">
    <source>
        <dbReference type="ARBA" id="ARBA00022801"/>
    </source>
</evidence>
<keyword evidence="2" id="KW-1133">Transmembrane helix</keyword>
<organism evidence="4">
    <name type="scientific">bioreactor metagenome</name>
    <dbReference type="NCBI Taxonomy" id="1076179"/>
    <lineage>
        <taxon>unclassified sequences</taxon>
        <taxon>metagenomes</taxon>
        <taxon>ecological metagenomes</taxon>
    </lineage>
</organism>
<comment type="caution">
    <text evidence="4">The sequence shown here is derived from an EMBL/GenBank/DDBJ whole genome shotgun (WGS) entry which is preliminary data.</text>
</comment>
<gene>
    <name evidence="4" type="primary">aes_8</name>
    <name evidence="4" type="ORF">SDC9_53562</name>
</gene>
<dbReference type="InterPro" id="IPR029058">
    <property type="entry name" value="AB_hydrolase_fold"/>
</dbReference>
<keyword evidence="1 4" id="KW-0378">Hydrolase</keyword>
<dbReference type="InterPro" id="IPR049492">
    <property type="entry name" value="BD-FAE-like_dom"/>
</dbReference>
<dbReference type="Pfam" id="PF20434">
    <property type="entry name" value="BD-FAE"/>
    <property type="match status" value="1"/>
</dbReference>
<name>A0A644WTK2_9ZZZZ</name>
<reference evidence="4" key="1">
    <citation type="submission" date="2019-08" db="EMBL/GenBank/DDBJ databases">
        <authorList>
            <person name="Kucharzyk K."/>
            <person name="Murdoch R.W."/>
            <person name="Higgins S."/>
            <person name="Loffler F."/>
        </authorList>
    </citation>
    <scope>NUCLEOTIDE SEQUENCE</scope>
</reference>
<evidence type="ECO:0000259" key="3">
    <source>
        <dbReference type="Pfam" id="PF20434"/>
    </source>
</evidence>
<proteinExistence type="predicted"/>
<dbReference type="PANTHER" id="PTHR48081:SF13">
    <property type="entry name" value="ALPHA_BETA HYDROLASE"/>
    <property type="match status" value="1"/>
</dbReference>